<dbReference type="InterPro" id="IPR051679">
    <property type="entry name" value="DASS-Related_Transporters"/>
</dbReference>
<dbReference type="PANTHER" id="PTHR43652:SF2">
    <property type="entry name" value="BASIC AMINO ACID ANTIPORTER YFCC-RELATED"/>
    <property type="match status" value="1"/>
</dbReference>
<feature type="transmembrane region" description="Helical" evidence="6">
    <location>
        <begin position="234"/>
        <end position="252"/>
    </location>
</feature>
<keyword evidence="2" id="KW-1003">Cell membrane</keyword>
<evidence type="ECO:0000256" key="4">
    <source>
        <dbReference type="ARBA" id="ARBA00022989"/>
    </source>
</evidence>
<name>A0A841RB04_9SPIO</name>
<feature type="transmembrane region" description="Helical" evidence="6">
    <location>
        <begin position="149"/>
        <end position="169"/>
    </location>
</feature>
<dbReference type="NCBIfam" id="NF008611">
    <property type="entry name" value="PRK11588.1"/>
    <property type="match status" value="1"/>
</dbReference>
<feature type="transmembrane region" description="Helical" evidence="6">
    <location>
        <begin position="209"/>
        <end position="228"/>
    </location>
</feature>
<reference evidence="7 8" key="1">
    <citation type="submission" date="2020-08" db="EMBL/GenBank/DDBJ databases">
        <title>Genomic Encyclopedia of Type Strains, Phase IV (KMG-IV): sequencing the most valuable type-strain genomes for metagenomic binning, comparative biology and taxonomic classification.</title>
        <authorList>
            <person name="Goeker M."/>
        </authorList>
    </citation>
    <scope>NUCLEOTIDE SEQUENCE [LARGE SCALE GENOMIC DNA]</scope>
    <source>
        <strain evidence="7 8">DSM 2461</strain>
    </source>
</reference>
<dbReference type="RefSeq" id="WP_184745930.1">
    <property type="nucleotide sequence ID" value="NZ_JACHGJ010000002.1"/>
</dbReference>
<keyword evidence="3 6" id="KW-0812">Transmembrane</keyword>
<protein>
    <submittedName>
        <fullName evidence="7">Putative ion transporter superfamily protein YfcC</fullName>
    </submittedName>
</protein>
<keyword evidence="5 6" id="KW-0472">Membrane</keyword>
<evidence type="ECO:0000256" key="3">
    <source>
        <dbReference type="ARBA" id="ARBA00022692"/>
    </source>
</evidence>
<dbReference type="InterPro" id="IPR018385">
    <property type="entry name" value="C4_dicarb_anaerob_car-like"/>
</dbReference>
<sequence>MSSGEKTGKRTWRMPDTYIIIFLVVIFAALLTWLVPVGVFTGTQEAPNGKTVLDPLSYTNLFVESDGELVADPAGVTHTKPIALFEPFGGMGLLNYVFEGLTSGSKWGTAVGIIAFILIAGGSFGIVLRTGAVEAGIMAMIRKTKGKEVLLIPLLFLVFSLGGAVFGMGEEAIPFAMIIIPIVIAMGYDAITGILITYVATQIGFATSWMNPFSVAIAQGVAGVPLMSGAPFRIIMWIFFTAVGIGFTWLYAHRVKKNPQLSVSYKSDDFFREDFREKDSVDMKFSLGHILVLLTVLGAVIWVVWGVVSYGVGNGYYIPSIATVFFIMGLVAAIIGGIFKLNGMTFNDGAAAFRSGASDLVGAALVVGMAKGIILVMGGDSTGDPNILNTILHGMGSVLAGMPEALSAWFMYLFQSVFNFFVVSGSGQAALTMPLMGPLAEIVGVTKQVAVLAFQLGDGFTNLIVPTSGCLMGVLGVARLDWGNWAKFQIKFQGLLALLGTAFIIIAVITGF</sequence>
<dbReference type="AlphaFoldDB" id="A0A841RB04"/>
<feature type="transmembrane region" description="Helical" evidence="6">
    <location>
        <begin position="285"/>
        <end position="305"/>
    </location>
</feature>
<dbReference type="GO" id="GO:0005886">
    <property type="term" value="C:plasma membrane"/>
    <property type="evidence" value="ECO:0007669"/>
    <property type="project" value="UniProtKB-SubCell"/>
</dbReference>
<feature type="transmembrane region" description="Helical" evidence="6">
    <location>
        <begin position="360"/>
        <end position="379"/>
    </location>
</feature>
<organism evidence="7 8">
    <name type="scientific">Spirochaeta isovalerica</name>
    <dbReference type="NCBI Taxonomy" id="150"/>
    <lineage>
        <taxon>Bacteria</taxon>
        <taxon>Pseudomonadati</taxon>
        <taxon>Spirochaetota</taxon>
        <taxon>Spirochaetia</taxon>
        <taxon>Spirochaetales</taxon>
        <taxon>Spirochaetaceae</taxon>
        <taxon>Spirochaeta</taxon>
    </lineage>
</organism>
<evidence type="ECO:0000256" key="2">
    <source>
        <dbReference type="ARBA" id="ARBA00022475"/>
    </source>
</evidence>
<keyword evidence="8" id="KW-1185">Reference proteome</keyword>
<feature type="transmembrane region" description="Helical" evidence="6">
    <location>
        <begin position="20"/>
        <end position="40"/>
    </location>
</feature>
<accession>A0A841RB04</accession>
<feature type="transmembrane region" description="Helical" evidence="6">
    <location>
        <begin position="107"/>
        <end position="128"/>
    </location>
</feature>
<feature type="transmembrane region" description="Helical" evidence="6">
    <location>
        <begin position="317"/>
        <end position="339"/>
    </location>
</feature>
<dbReference type="Proteomes" id="UP000587760">
    <property type="component" value="Unassembled WGS sequence"/>
</dbReference>
<evidence type="ECO:0000313" key="8">
    <source>
        <dbReference type="Proteomes" id="UP000587760"/>
    </source>
</evidence>
<comment type="caution">
    <text evidence="7">The sequence shown here is derived from an EMBL/GenBank/DDBJ whole genome shotgun (WGS) entry which is preliminary data.</text>
</comment>
<evidence type="ECO:0000256" key="1">
    <source>
        <dbReference type="ARBA" id="ARBA00004651"/>
    </source>
</evidence>
<evidence type="ECO:0000256" key="6">
    <source>
        <dbReference type="SAM" id="Phobius"/>
    </source>
</evidence>
<evidence type="ECO:0000256" key="5">
    <source>
        <dbReference type="ARBA" id="ARBA00023136"/>
    </source>
</evidence>
<dbReference type="Pfam" id="PF03606">
    <property type="entry name" value="DcuC"/>
    <property type="match status" value="1"/>
</dbReference>
<comment type="subcellular location">
    <subcellularLocation>
        <location evidence="1">Cell membrane</location>
        <topology evidence="1">Multi-pass membrane protein</topology>
    </subcellularLocation>
</comment>
<gene>
    <name evidence="7" type="ORF">HNR50_001757</name>
</gene>
<dbReference type="PANTHER" id="PTHR43652">
    <property type="entry name" value="BASIC AMINO ACID ANTIPORTER YFCC-RELATED"/>
    <property type="match status" value="1"/>
</dbReference>
<dbReference type="EMBL" id="JACHGJ010000002">
    <property type="protein sequence ID" value="MBB6480099.1"/>
    <property type="molecule type" value="Genomic_DNA"/>
</dbReference>
<feature type="transmembrane region" description="Helical" evidence="6">
    <location>
        <begin position="492"/>
        <end position="511"/>
    </location>
</feature>
<proteinExistence type="predicted"/>
<evidence type="ECO:0000313" key="7">
    <source>
        <dbReference type="EMBL" id="MBB6480099.1"/>
    </source>
</evidence>
<feature type="transmembrane region" description="Helical" evidence="6">
    <location>
        <begin position="175"/>
        <end position="197"/>
    </location>
</feature>
<keyword evidence="4 6" id="KW-1133">Transmembrane helix</keyword>